<evidence type="ECO:0000256" key="7">
    <source>
        <dbReference type="ARBA" id="ARBA00029447"/>
    </source>
</evidence>
<dbReference type="PROSITE" id="PS50111">
    <property type="entry name" value="CHEMOTAXIS_TRANSDUC_2"/>
    <property type="match status" value="1"/>
</dbReference>
<dbReference type="InterPro" id="IPR003660">
    <property type="entry name" value="HAMP_dom"/>
</dbReference>
<accession>A0ABV9FFR9</accession>
<name>A0ABV9FFR9_9BACL</name>
<dbReference type="Proteomes" id="UP001596028">
    <property type="component" value="Unassembled WGS sequence"/>
</dbReference>
<evidence type="ECO:0000256" key="4">
    <source>
        <dbReference type="ARBA" id="ARBA00022989"/>
    </source>
</evidence>
<dbReference type="Pfam" id="PF17200">
    <property type="entry name" value="sCache_2"/>
    <property type="match status" value="1"/>
</dbReference>
<dbReference type="Pfam" id="PF00672">
    <property type="entry name" value="HAMP"/>
    <property type="match status" value="1"/>
</dbReference>
<dbReference type="CDD" id="cd12912">
    <property type="entry name" value="PDC2_MCP_like"/>
    <property type="match status" value="1"/>
</dbReference>
<evidence type="ECO:0000259" key="10">
    <source>
        <dbReference type="PROSITE" id="PS50111"/>
    </source>
</evidence>
<feature type="domain" description="Methyl-accepting transducer" evidence="10">
    <location>
        <begin position="299"/>
        <end position="535"/>
    </location>
</feature>
<dbReference type="InterPro" id="IPR033480">
    <property type="entry name" value="sCache_2"/>
</dbReference>
<keyword evidence="13" id="KW-1185">Reference proteome</keyword>
<dbReference type="CDD" id="cd06225">
    <property type="entry name" value="HAMP"/>
    <property type="match status" value="1"/>
</dbReference>
<comment type="caution">
    <text evidence="12">The sequence shown here is derived from an EMBL/GenBank/DDBJ whole genome shotgun (WGS) entry which is preliminary data.</text>
</comment>
<dbReference type="SMART" id="SM00304">
    <property type="entry name" value="HAMP"/>
    <property type="match status" value="1"/>
</dbReference>
<evidence type="ECO:0000256" key="2">
    <source>
        <dbReference type="ARBA" id="ARBA00022475"/>
    </source>
</evidence>
<dbReference type="Gene3D" id="3.30.450.20">
    <property type="entry name" value="PAS domain"/>
    <property type="match status" value="1"/>
</dbReference>
<dbReference type="PROSITE" id="PS50885">
    <property type="entry name" value="HAMP"/>
    <property type="match status" value="1"/>
</dbReference>
<keyword evidence="4 9" id="KW-1133">Transmembrane helix</keyword>
<evidence type="ECO:0000256" key="3">
    <source>
        <dbReference type="ARBA" id="ARBA00022692"/>
    </source>
</evidence>
<feature type="domain" description="HAMP" evidence="11">
    <location>
        <begin position="227"/>
        <end position="280"/>
    </location>
</feature>
<dbReference type="Gene3D" id="1.10.287.950">
    <property type="entry name" value="Methyl-accepting chemotaxis protein"/>
    <property type="match status" value="1"/>
</dbReference>
<dbReference type="Gene3D" id="6.10.340.10">
    <property type="match status" value="1"/>
</dbReference>
<dbReference type="InterPro" id="IPR004089">
    <property type="entry name" value="MCPsignal_dom"/>
</dbReference>
<dbReference type="SMART" id="SM00283">
    <property type="entry name" value="MA"/>
    <property type="match status" value="1"/>
</dbReference>
<dbReference type="SUPFAM" id="SSF58104">
    <property type="entry name" value="Methyl-accepting chemotaxis protein (MCP) signaling domain"/>
    <property type="match status" value="1"/>
</dbReference>
<keyword evidence="3 9" id="KW-0812">Transmembrane</keyword>
<evidence type="ECO:0000259" key="11">
    <source>
        <dbReference type="PROSITE" id="PS50885"/>
    </source>
</evidence>
<dbReference type="PANTHER" id="PTHR32089">
    <property type="entry name" value="METHYL-ACCEPTING CHEMOTAXIS PROTEIN MCPB"/>
    <property type="match status" value="1"/>
</dbReference>
<dbReference type="EMBL" id="JBHSEP010000012">
    <property type="protein sequence ID" value="MFC4599873.1"/>
    <property type="molecule type" value="Genomic_DNA"/>
</dbReference>
<protein>
    <submittedName>
        <fullName evidence="12">Methyl-accepting chemotaxis protein</fullName>
    </submittedName>
</protein>
<dbReference type="CDD" id="cd11386">
    <property type="entry name" value="MCP_signal"/>
    <property type="match status" value="1"/>
</dbReference>
<gene>
    <name evidence="12" type="ORF">ACFO3S_16585</name>
</gene>
<reference evidence="13" key="1">
    <citation type="journal article" date="2019" name="Int. J. Syst. Evol. Microbiol.">
        <title>The Global Catalogue of Microorganisms (GCM) 10K type strain sequencing project: providing services to taxonomists for standard genome sequencing and annotation.</title>
        <authorList>
            <consortium name="The Broad Institute Genomics Platform"/>
            <consortium name="The Broad Institute Genome Sequencing Center for Infectious Disease"/>
            <person name="Wu L."/>
            <person name="Ma J."/>
        </authorList>
    </citation>
    <scope>NUCLEOTIDE SEQUENCE [LARGE SCALE GENOMIC DNA]</scope>
    <source>
        <strain evidence="13">CCUG 49571</strain>
    </source>
</reference>
<keyword evidence="2" id="KW-1003">Cell membrane</keyword>
<evidence type="ECO:0000256" key="9">
    <source>
        <dbReference type="SAM" id="Phobius"/>
    </source>
</evidence>
<comment type="similarity">
    <text evidence="7">Belongs to the methyl-accepting chemotaxis (MCP) protein family.</text>
</comment>
<evidence type="ECO:0000256" key="8">
    <source>
        <dbReference type="PROSITE-ProRule" id="PRU00284"/>
    </source>
</evidence>
<comment type="subcellular location">
    <subcellularLocation>
        <location evidence="1">Cell membrane</location>
        <topology evidence="1">Multi-pass membrane protein</topology>
    </subcellularLocation>
</comment>
<dbReference type="PANTHER" id="PTHR32089:SF112">
    <property type="entry name" value="LYSOZYME-LIKE PROTEIN-RELATED"/>
    <property type="match status" value="1"/>
</dbReference>
<evidence type="ECO:0000313" key="12">
    <source>
        <dbReference type="EMBL" id="MFC4599873.1"/>
    </source>
</evidence>
<organism evidence="12 13">
    <name type="scientific">Cohnella hongkongensis</name>
    <dbReference type="NCBI Taxonomy" id="178337"/>
    <lineage>
        <taxon>Bacteria</taxon>
        <taxon>Bacillati</taxon>
        <taxon>Bacillota</taxon>
        <taxon>Bacilli</taxon>
        <taxon>Bacillales</taxon>
        <taxon>Paenibacillaceae</taxon>
        <taxon>Cohnella</taxon>
    </lineage>
</organism>
<evidence type="ECO:0000256" key="5">
    <source>
        <dbReference type="ARBA" id="ARBA00023136"/>
    </source>
</evidence>
<keyword evidence="6 8" id="KW-0807">Transducer</keyword>
<evidence type="ECO:0000313" key="13">
    <source>
        <dbReference type="Proteomes" id="UP001596028"/>
    </source>
</evidence>
<dbReference type="Pfam" id="PF00015">
    <property type="entry name" value="MCPsignal"/>
    <property type="match status" value="1"/>
</dbReference>
<dbReference type="SMART" id="SM01049">
    <property type="entry name" value="Cache_2"/>
    <property type="match status" value="1"/>
</dbReference>
<feature type="transmembrane region" description="Helical" evidence="9">
    <location>
        <begin position="202"/>
        <end position="226"/>
    </location>
</feature>
<dbReference type="RefSeq" id="WP_378098497.1">
    <property type="nucleotide sequence ID" value="NZ_JBHSEP010000012.1"/>
</dbReference>
<proteinExistence type="inferred from homology"/>
<keyword evidence="5 9" id="KW-0472">Membrane</keyword>
<sequence length="586" mass="62743">MSQNTKHSSMLTIRKKLLTVSFFLLVVPIVILGVVAYRVGTEETGDLIRKNLKNSVTMAGEMMSALNESVQSGLLTREEAEESLRVMLLGEKLPDGTRPINKTIDLGENGYFYAMDDKGNLLAHPNQEGQNIWDKVTSDGTYYIREVAEVALNGGGFTYYDWPLPQSDKEARKIVYAVAEPDWGWILAAGSYVEDYNGGQKAILGAIVWTLIFCLIGGILTLALFGEHISRPVIRMTRLAERMAQGDLTGEELTVRNRDEIGRLARAFNRLASNLKDLAGNQTLSANALANASSQLAGIIGDTVRAAHQTSESLAELAASNEAQAKGIEETSKAVEEMTIGIGRIADSAGATFEASASTLEEAEEGRRRIVESSERVETISVTVGEIGRVVSRLEDRSQQIGDISQAIREISAQTNLLALNASIEAARAGEHGKGFAVVAGEIRKLAERSDESAGQVTELIEAIIADIATAGVSMEKGERDVQHGIASIRQTGEAFERIVGATRSVADQAEEASSAAEQMSAGAQQVAASLQQMEKGAAQSAESAGSISAANEEQLAAMDEIAASAERLNQMSDSMKELAGRFKTG</sequence>
<evidence type="ECO:0000256" key="1">
    <source>
        <dbReference type="ARBA" id="ARBA00004651"/>
    </source>
</evidence>
<evidence type="ECO:0000256" key="6">
    <source>
        <dbReference type="ARBA" id="ARBA00023224"/>
    </source>
</evidence>